<dbReference type="Proteomes" id="UP000001364">
    <property type="component" value="Chromosome"/>
</dbReference>
<dbReference type="Pfam" id="PF03969">
    <property type="entry name" value="AFG1_ATPase"/>
    <property type="match status" value="1"/>
</dbReference>
<dbReference type="GO" id="GO:0051301">
    <property type="term" value="P:cell division"/>
    <property type="evidence" value="ECO:0007669"/>
    <property type="project" value="UniProtKB-KW"/>
</dbReference>
<dbReference type="GO" id="GO:0005524">
    <property type="term" value="F:ATP binding"/>
    <property type="evidence" value="ECO:0007669"/>
    <property type="project" value="UniProtKB-KW"/>
</dbReference>
<dbReference type="GO" id="GO:0005737">
    <property type="term" value="C:cytoplasm"/>
    <property type="evidence" value="ECO:0007669"/>
    <property type="project" value="TreeGrafter"/>
</dbReference>
<dbReference type="InterPro" id="IPR005654">
    <property type="entry name" value="ATPase_AFG1-like"/>
</dbReference>
<dbReference type="PATRIC" id="fig|565050.3.peg.3556"/>
<dbReference type="InterPro" id="IPR027417">
    <property type="entry name" value="P-loop_NTPase"/>
</dbReference>
<evidence type="ECO:0000313" key="4">
    <source>
        <dbReference type="Proteomes" id="UP000001364"/>
    </source>
</evidence>
<dbReference type="PANTHER" id="PTHR12169:SF6">
    <property type="entry name" value="AFG1-LIKE ATPASE"/>
    <property type="match status" value="1"/>
</dbReference>
<dbReference type="AlphaFoldDB" id="A0A0H3CC45"/>
<sequence>MPTSLRTAYRERLAQGEIRPDVAQAAAVEALSRLEADLDAAGEPGFSFFGRKPKSQRGVYLWGPVGRGKSMVMDLFFDSAPVAKKRRIHFHAFMAEVHADIDVWRKGDAATRKARFGQSKGDDPVAPTADRIAGEARLLCFDELQVTDIADAMILGRLFEALFARGVTLVATSNRPPEDLYKDGLNRQLFLPFIDMLKSALDVVAVRGPVDFRLDRLRAARTWLAPNDKASQAAFDGLWTDMLDGAPETGATLEVLGRKMRLPRAAGGLVRSSFASLCQQALGPQDYLAIAERFHTLFLEDVPCLTPARRDAARRFNTLVDALYEADVKLVALAEAEPEQLYPEGEGAFEFERTVSRLQEMRSADYVGRVRD</sequence>
<accession>A0A0H3CC45</accession>
<protein>
    <submittedName>
        <fullName evidence="3">Cell division protein ZapE</fullName>
    </submittedName>
</protein>
<evidence type="ECO:0000256" key="2">
    <source>
        <dbReference type="ARBA" id="ARBA00022840"/>
    </source>
</evidence>
<dbReference type="PANTHER" id="PTHR12169">
    <property type="entry name" value="ATPASE N2B"/>
    <property type="match status" value="1"/>
</dbReference>
<dbReference type="RefSeq" id="WP_010921360.1">
    <property type="nucleotide sequence ID" value="NC_011916.1"/>
</dbReference>
<dbReference type="EMBL" id="CP001340">
    <property type="protein sequence ID" value="ACL97111.1"/>
    <property type="molecule type" value="Genomic_DNA"/>
</dbReference>
<dbReference type="GO" id="GO:0016887">
    <property type="term" value="F:ATP hydrolysis activity"/>
    <property type="evidence" value="ECO:0007669"/>
    <property type="project" value="InterPro"/>
</dbReference>
<keyword evidence="3" id="KW-0131">Cell cycle</keyword>
<dbReference type="GeneID" id="7329737"/>
<dbReference type="OrthoDB" id="9774491at2"/>
<keyword evidence="3" id="KW-0132">Cell division</keyword>
<dbReference type="NCBIfam" id="NF040713">
    <property type="entry name" value="ZapE"/>
    <property type="match status" value="1"/>
</dbReference>
<dbReference type="HOGENOM" id="CLU_008681_0_1_5"/>
<keyword evidence="1" id="KW-0547">Nucleotide-binding</keyword>
<evidence type="ECO:0000256" key="1">
    <source>
        <dbReference type="ARBA" id="ARBA00022741"/>
    </source>
</evidence>
<dbReference type="KEGG" id="ccs:CCNA_03646"/>
<gene>
    <name evidence="3" type="primary">zapE</name>
    <name evidence="3" type="ordered locus">CCNA_03646</name>
</gene>
<proteinExistence type="predicted"/>
<keyword evidence="2" id="KW-0067">ATP-binding</keyword>
<dbReference type="SUPFAM" id="SSF52540">
    <property type="entry name" value="P-loop containing nucleoside triphosphate hydrolases"/>
    <property type="match status" value="1"/>
</dbReference>
<keyword evidence="4" id="KW-1185">Reference proteome</keyword>
<evidence type="ECO:0000313" key="3">
    <source>
        <dbReference type="EMBL" id="ACL97111.1"/>
    </source>
</evidence>
<dbReference type="RefSeq" id="YP_002519019.1">
    <property type="nucleotide sequence ID" value="NC_011916.1"/>
</dbReference>
<organism evidence="3 4">
    <name type="scientific">Caulobacter vibrioides (strain NA1000 / CB15N)</name>
    <name type="common">Caulobacter crescentus</name>
    <dbReference type="NCBI Taxonomy" id="565050"/>
    <lineage>
        <taxon>Bacteria</taxon>
        <taxon>Pseudomonadati</taxon>
        <taxon>Pseudomonadota</taxon>
        <taxon>Alphaproteobacteria</taxon>
        <taxon>Caulobacterales</taxon>
        <taxon>Caulobacteraceae</taxon>
        <taxon>Caulobacter</taxon>
    </lineage>
</organism>
<name>A0A0H3CC45_CAUVN</name>
<dbReference type="Gene3D" id="3.40.50.300">
    <property type="entry name" value="P-loop containing nucleotide triphosphate hydrolases"/>
    <property type="match status" value="1"/>
</dbReference>
<reference evidence="3 4" key="1">
    <citation type="journal article" date="2010" name="J. Bacteriol.">
        <title>The genetic basis of laboratory adaptation in Caulobacter crescentus.</title>
        <authorList>
            <person name="Marks M.E."/>
            <person name="Castro-Rojas C.M."/>
            <person name="Teiling C."/>
            <person name="Du L."/>
            <person name="Kapatral V."/>
            <person name="Walunas T.L."/>
            <person name="Crosson S."/>
        </authorList>
    </citation>
    <scope>NUCLEOTIDE SEQUENCE [LARGE SCALE GENOMIC DNA]</scope>
    <source>
        <strain evidence="4">NA1000 / CB15N</strain>
    </source>
</reference>
<dbReference type="PhylomeDB" id="A0A0H3CC45"/>